<dbReference type="InterPro" id="IPR021835">
    <property type="entry name" value="DUF3427"/>
</dbReference>
<keyword evidence="3" id="KW-1185">Reference proteome</keyword>
<reference evidence="2 3" key="1">
    <citation type="submission" date="2020-11" db="EMBL/GenBank/DDBJ databases">
        <title>Fusibacter basophilias sp. nov.</title>
        <authorList>
            <person name="Qiu D."/>
        </authorList>
    </citation>
    <scope>NUCLEOTIDE SEQUENCE [LARGE SCALE GENOMIC DNA]</scope>
    <source>
        <strain evidence="2 3">Q10-2</strain>
    </source>
</reference>
<protein>
    <submittedName>
        <fullName evidence="2">DUF3427 domain-containing protein</fullName>
    </submittedName>
</protein>
<organism evidence="2 3">
    <name type="scientific">Fusibacter ferrireducens</name>
    <dbReference type="NCBI Taxonomy" id="2785058"/>
    <lineage>
        <taxon>Bacteria</taxon>
        <taxon>Bacillati</taxon>
        <taxon>Bacillota</taxon>
        <taxon>Clostridia</taxon>
        <taxon>Eubacteriales</taxon>
        <taxon>Eubacteriales Family XII. Incertae Sedis</taxon>
        <taxon>Fusibacter</taxon>
    </lineage>
</organism>
<evidence type="ECO:0000259" key="1">
    <source>
        <dbReference type="Pfam" id="PF11907"/>
    </source>
</evidence>
<evidence type="ECO:0000313" key="2">
    <source>
        <dbReference type="EMBL" id="MBF4694243.1"/>
    </source>
</evidence>
<dbReference type="Pfam" id="PF11907">
    <property type="entry name" value="DUF3427"/>
    <property type="match status" value="1"/>
</dbReference>
<dbReference type="Proteomes" id="UP000614200">
    <property type="component" value="Unassembled WGS sequence"/>
</dbReference>
<dbReference type="RefSeq" id="WP_194702480.1">
    <property type="nucleotide sequence ID" value="NZ_JADKNH010000008.1"/>
</dbReference>
<name>A0ABR9ZUV3_9FIRM</name>
<feature type="domain" description="DUF3427" evidence="1">
    <location>
        <begin position="152"/>
        <end position="296"/>
    </location>
</feature>
<dbReference type="EMBL" id="JADKNH010000008">
    <property type="protein sequence ID" value="MBF4694243.1"/>
    <property type="molecule type" value="Genomic_DNA"/>
</dbReference>
<proteinExistence type="predicted"/>
<accession>A0ABR9ZUV3</accession>
<evidence type="ECO:0000313" key="3">
    <source>
        <dbReference type="Proteomes" id="UP000614200"/>
    </source>
</evidence>
<gene>
    <name evidence="2" type="ORF">ISU02_14060</name>
</gene>
<sequence>MWNVFEASSTLDLNLRNFLSFNGISPQDLYKATTLYELKAERRTKSNDQGQKTSKSLKNGFMKLAKADAYNMLTFLSKWLEAPTSQMTEKESRMLLMVYFTLFSKPPEESLVKSFKRLSADVKNEVKELTVYNLSQITHLPKALDIDQAIPLELHASYSTDQILAAFGAHTESYKYPLREGIYYSKQYNIDLFFITLNKSEKHYKTSTMYEDYAINEWLFHWQSQSRTTVESPTGQRYVNMRENGTKVILFVREEKKDEYSATEVYTCLGLADYVSHQGSSPISITYKLHEKMPMNVLRRSNLHVDIV</sequence>
<comment type="caution">
    <text evidence="2">The sequence shown here is derived from an EMBL/GenBank/DDBJ whole genome shotgun (WGS) entry which is preliminary data.</text>
</comment>